<feature type="compositionally biased region" description="Acidic residues" evidence="7">
    <location>
        <begin position="214"/>
        <end position="224"/>
    </location>
</feature>
<protein>
    <recommendedName>
        <fullName evidence="10">Chromatin modification-related protein EAF7</fullName>
    </recommendedName>
</protein>
<dbReference type="STRING" id="5364.A0A5C3N5R8"/>
<evidence type="ECO:0000256" key="7">
    <source>
        <dbReference type="SAM" id="MobiDB-lite"/>
    </source>
</evidence>
<dbReference type="InterPro" id="IPR012423">
    <property type="entry name" value="Eaf7/MRGBP"/>
</dbReference>
<dbReference type="PANTHER" id="PTHR13581">
    <property type="entry name" value="MRG-BINDING PROTEIN"/>
    <property type="match status" value="1"/>
</dbReference>
<evidence type="ECO:0000256" key="4">
    <source>
        <dbReference type="ARBA" id="ARBA00023015"/>
    </source>
</evidence>
<dbReference type="GO" id="GO:0006357">
    <property type="term" value="P:regulation of transcription by RNA polymerase II"/>
    <property type="evidence" value="ECO:0007669"/>
    <property type="project" value="TreeGrafter"/>
</dbReference>
<dbReference type="GO" id="GO:0005634">
    <property type="term" value="C:nucleus"/>
    <property type="evidence" value="ECO:0007669"/>
    <property type="project" value="UniProtKB-SubCell"/>
</dbReference>
<evidence type="ECO:0000256" key="3">
    <source>
        <dbReference type="ARBA" id="ARBA00022853"/>
    </source>
</evidence>
<gene>
    <name evidence="8" type="ORF">OE88DRAFT_1428051</name>
</gene>
<evidence type="ECO:0000313" key="8">
    <source>
        <dbReference type="EMBL" id="TFK52623.1"/>
    </source>
</evidence>
<evidence type="ECO:0000256" key="1">
    <source>
        <dbReference type="ARBA" id="ARBA00004123"/>
    </source>
</evidence>
<feature type="compositionally biased region" description="Pro residues" evidence="7">
    <location>
        <begin position="139"/>
        <end position="149"/>
    </location>
</feature>
<evidence type="ECO:0000256" key="2">
    <source>
        <dbReference type="ARBA" id="ARBA00007117"/>
    </source>
</evidence>
<evidence type="ECO:0000256" key="5">
    <source>
        <dbReference type="ARBA" id="ARBA00023163"/>
    </source>
</evidence>
<dbReference type="Proteomes" id="UP000305948">
    <property type="component" value="Unassembled WGS sequence"/>
</dbReference>
<evidence type="ECO:0008006" key="10">
    <source>
        <dbReference type="Google" id="ProtNLM"/>
    </source>
</evidence>
<sequence>MAAIDDQKEVEQHVLDTVDGEISFFRSLMRARPVGIHRHFHVLSMRNSIYKDTGHLVSTDDIWGKLRSLYDLEALEGLETDGYDSPGSSPSVVNPPSPSPSENLSGHPHFRQEYSLPPDPTMENLIATRRMRSSDSLPSSPPAPSPPPATRGKRGAARKRAKRGGKGKKRRNAGGLVGGASDSSALTEDSGDESIVPTPRESVITGTDAGSDVDMAEDEDDEEREASAEPASRSTRKTANKKRGTGRTRAASTSRPVRKKKR</sequence>
<dbReference type="AlphaFoldDB" id="A0A5C3N5R8"/>
<feature type="compositionally biased region" description="Basic residues" evidence="7">
    <location>
        <begin position="234"/>
        <end position="246"/>
    </location>
</feature>
<proteinExistence type="inferred from homology"/>
<comment type="subcellular location">
    <subcellularLocation>
        <location evidence="1">Nucleus</location>
    </subcellularLocation>
</comment>
<dbReference type="GO" id="GO:0006325">
    <property type="term" value="P:chromatin organization"/>
    <property type="evidence" value="ECO:0007669"/>
    <property type="project" value="UniProtKB-KW"/>
</dbReference>
<keyword evidence="9" id="KW-1185">Reference proteome</keyword>
<dbReference type="GO" id="GO:0035267">
    <property type="term" value="C:NuA4 histone acetyltransferase complex"/>
    <property type="evidence" value="ECO:0007669"/>
    <property type="project" value="TreeGrafter"/>
</dbReference>
<feature type="region of interest" description="Disordered" evidence="7">
    <location>
        <begin position="80"/>
        <end position="262"/>
    </location>
</feature>
<keyword evidence="6" id="KW-0539">Nucleus</keyword>
<name>A0A5C3N5R8_9AGAM</name>
<feature type="compositionally biased region" description="Basic residues" evidence="7">
    <location>
        <begin position="151"/>
        <end position="172"/>
    </location>
</feature>
<organism evidence="8 9">
    <name type="scientific">Heliocybe sulcata</name>
    <dbReference type="NCBI Taxonomy" id="5364"/>
    <lineage>
        <taxon>Eukaryota</taxon>
        <taxon>Fungi</taxon>
        <taxon>Dikarya</taxon>
        <taxon>Basidiomycota</taxon>
        <taxon>Agaricomycotina</taxon>
        <taxon>Agaricomycetes</taxon>
        <taxon>Gloeophyllales</taxon>
        <taxon>Gloeophyllaceae</taxon>
        <taxon>Heliocybe</taxon>
    </lineage>
</organism>
<dbReference type="EMBL" id="ML213509">
    <property type="protein sequence ID" value="TFK52623.1"/>
    <property type="molecule type" value="Genomic_DNA"/>
</dbReference>
<accession>A0A5C3N5R8</accession>
<keyword evidence="4" id="KW-0805">Transcription regulation</keyword>
<keyword evidence="5" id="KW-0804">Transcription</keyword>
<reference evidence="8 9" key="1">
    <citation type="journal article" date="2019" name="Nat. Ecol. Evol.">
        <title>Megaphylogeny resolves global patterns of mushroom evolution.</title>
        <authorList>
            <person name="Varga T."/>
            <person name="Krizsan K."/>
            <person name="Foldi C."/>
            <person name="Dima B."/>
            <person name="Sanchez-Garcia M."/>
            <person name="Sanchez-Ramirez S."/>
            <person name="Szollosi G.J."/>
            <person name="Szarkandi J.G."/>
            <person name="Papp V."/>
            <person name="Albert L."/>
            <person name="Andreopoulos W."/>
            <person name="Angelini C."/>
            <person name="Antonin V."/>
            <person name="Barry K.W."/>
            <person name="Bougher N.L."/>
            <person name="Buchanan P."/>
            <person name="Buyck B."/>
            <person name="Bense V."/>
            <person name="Catcheside P."/>
            <person name="Chovatia M."/>
            <person name="Cooper J."/>
            <person name="Damon W."/>
            <person name="Desjardin D."/>
            <person name="Finy P."/>
            <person name="Geml J."/>
            <person name="Haridas S."/>
            <person name="Hughes K."/>
            <person name="Justo A."/>
            <person name="Karasinski D."/>
            <person name="Kautmanova I."/>
            <person name="Kiss B."/>
            <person name="Kocsube S."/>
            <person name="Kotiranta H."/>
            <person name="LaButti K.M."/>
            <person name="Lechner B.E."/>
            <person name="Liimatainen K."/>
            <person name="Lipzen A."/>
            <person name="Lukacs Z."/>
            <person name="Mihaltcheva S."/>
            <person name="Morgado L.N."/>
            <person name="Niskanen T."/>
            <person name="Noordeloos M.E."/>
            <person name="Ohm R.A."/>
            <person name="Ortiz-Santana B."/>
            <person name="Ovrebo C."/>
            <person name="Racz N."/>
            <person name="Riley R."/>
            <person name="Savchenko A."/>
            <person name="Shiryaev A."/>
            <person name="Soop K."/>
            <person name="Spirin V."/>
            <person name="Szebenyi C."/>
            <person name="Tomsovsky M."/>
            <person name="Tulloss R.E."/>
            <person name="Uehling J."/>
            <person name="Grigoriev I.V."/>
            <person name="Vagvolgyi C."/>
            <person name="Papp T."/>
            <person name="Martin F.M."/>
            <person name="Miettinen O."/>
            <person name="Hibbett D.S."/>
            <person name="Nagy L.G."/>
        </authorList>
    </citation>
    <scope>NUCLEOTIDE SEQUENCE [LARGE SCALE GENOMIC DNA]</scope>
    <source>
        <strain evidence="8 9">OMC1185</strain>
    </source>
</reference>
<keyword evidence="3" id="KW-0156">Chromatin regulator</keyword>
<comment type="similarity">
    <text evidence="2">Belongs to the EAF7 family.</text>
</comment>
<dbReference type="Pfam" id="PF07904">
    <property type="entry name" value="Eaf7"/>
    <property type="match status" value="1"/>
</dbReference>
<dbReference type="PANTHER" id="PTHR13581:SF5">
    <property type="entry name" value="MRG_MORF4L-BINDING PROTEIN"/>
    <property type="match status" value="1"/>
</dbReference>
<dbReference type="OrthoDB" id="5595141at2759"/>
<evidence type="ECO:0000256" key="6">
    <source>
        <dbReference type="ARBA" id="ARBA00023242"/>
    </source>
</evidence>
<evidence type="ECO:0000313" key="9">
    <source>
        <dbReference type="Proteomes" id="UP000305948"/>
    </source>
</evidence>